<comment type="caution">
    <text evidence="2">The sequence shown here is derived from an EMBL/GenBank/DDBJ whole genome shotgun (WGS) entry which is preliminary data.</text>
</comment>
<accession>A0AAD6YJ90</accession>
<evidence type="ECO:0000313" key="2">
    <source>
        <dbReference type="EMBL" id="KAJ7214560.1"/>
    </source>
</evidence>
<keyword evidence="1" id="KW-0732">Signal</keyword>
<sequence length="480" mass="51625">MFSSRRRLLLLACLCAGGFSLGLCSPPLARHGKLHARLVAKFLNALHEVAGAYKALKGQKSNGGPIRLKNNLNGHVQVMLNYMLNFMMNLSHTCTKAVGYKEPISYMNFARLVLPSWKSKSLISGLLNIRQQCTAGESDCEDECCPAGYLVLPFVYYCDPPGCCPNGDTCDGIVDGCPTSGEVQCGFDTCCRTGQTCTSDLECVDGGGGGGSVTSSAPTSVPSAPAGSHNVVIDVSTNADITWEGHWASGPSSCASGGTAMSISGTTLVPDAWMSYDFTGTAIYVSLASNNAEFGITLDDDEVLYIGDNDSQEPSNCTFGWHRTGLSAGTHNLFIDPLGSKFNPNEINPPWYFELQNFVIVKSNSATPQDPVSWLIKTVMIFFERYLRQIGAAALQATLIKMLEVSSLRASAVIPVIGVSVAGPRKLTDAVGLNELREMDSKLSLPFIRIPVLSSICPKSYTMSQWERANAYEMVNDTYS</sequence>
<evidence type="ECO:0000313" key="3">
    <source>
        <dbReference type="Proteomes" id="UP001219525"/>
    </source>
</evidence>
<keyword evidence="3" id="KW-1185">Reference proteome</keyword>
<gene>
    <name evidence="2" type="ORF">GGX14DRAFT_611152</name>
</gene>
<feature type="signal peptide" evidence="1">
    <location>
        <begin position="1"/>
        <end position="24"/>
    </location>
</feature>
<dbReference type="Gene3D" id="2.60.120.260">
    <property type="entry name" value="Galactose-binding domain-like"/>
    <property type="match status" value="1"/>
</dbReference>
<dbReference type="AlphaFoldDB" id="A0AAD6YJ90"/>
<dbReference type="Proteomes" id="UP001219525">
    <property type="component" value="Unassembled WGS sequence"/>
</dbReference>
<reference evidence="2" key="1">
    <citation type="submission" date="2023-03" db="EMBL/GenBank/DDBJ databases">
        <title>Massive genome expansion in bonnet fungi (Mycena s.s.) driven by repeated elements and novel gene families across ecological guilds.</title>
        <authorList>
            <consortium name="Lawrence Berkeley National Laboratory"/>
            <person name="Harder C.B."/>
            <person name="Miyauchi S."/>
            <person name="Viragh M."/>
            <person name="Kuo A."/>
            <person name="Thoen E."/>
            <person name="Andreopoulos B."/>
            <person name="Lu D."/>
            <person name="Skrede I."/>
            <person name="Drula E."/>
            <person name="Henrissat B."/>
            <person name="Morin E."/>
            <person name="Kohler A."/>
            <person name="Barry K."/>
            <person name="LaButti K."/>
            <person name="Morin E."/>
            <person name="Salamov A."/>
            <person name="Lipzen A."/>
            <person name="Mereny Z."/>
            <person name="Hegedus B."/>
            <person name="Baldrian P."/>
            <person name="Stursova M."/>
            <person name="Weitz H."/>
            <person name="Taylor A."/>
            <person name="Grigoriev I.V."/>
            <person name="Nagy L.G."/>
            <person name="Martin F."/>
            <person name="Kauserud H."/>
        </authorList>
    </citation>
    <scope>NUCLEOTIDE SEQUENCE</scope>
    <source>
        <strain evidence="2">9144</strain>
    </source>
</reference>
<evidence type="ECO:0000256" key="1">
    <source>
        <dbReference type="SAM" id="SignalP"/>
    </source>
</evidence>
<organism evidence="2 3">
    <name type="scientific">Mycena pura</name>
    <dbReference type="NCBI Taxonomy" id="153505"/>
    <lineage>
        <taxon>Eukaryota</taxon>
        <taxon>Fungi</taxon>
        <taxon>Dikarya</taxon>
        <taxon>Basidiomycota</taxon>
        <taxon>Agaricomycotina</taxon>
        <taxon>Agaricomycetes</taxon>
        <taxon>Agaricomycetidae</taxon>
        <taxon>Agaricales</taxon>
        <taxon>Marasmiineae</taxon>
        <taxon>Mycenaceae</taxon>
        <taxon>Mycena</taxon>
    </lineage>
</organism>
<dbReference type="EMBL" id="JARJCW010000019">
    <property type="protein sequence ID" value="KAJ7214560.1"/>
    <property type="molecule type" value="Genomic_DNA"/>
</dbReference>
<feature type="chain" id="PRO_5042035772" evidence="1">
    <location>
        <begin position="25"/>
        <end position="480"/>
    </location>
</feature>
<protein>
    <submittedName>
        <fullName evidence="2">Uncharacterized protein</fullName>
    </submittedName>
</protein>
<name>A0AAD6YJ90_9AGAR</name>
<proteinExistence type="predicted"/>